<dbReference type="GeneID" id="11498819"/>
<dbReference type="eggNOG" id="ENOG502RZ1Q">
    <property type="taxonomic scope" value="Eukaryota"/>
</dbReference>
<reference evidence="5 6" key="1">
    <citation type="journal article" date="2011" name="Proc. Natl. Acad. Sci. U.S.A.">
        <title>Evolutionary erosion of yeast sex chromosomes by mating-type switching accidents.</title>
        <authorList>
            <person name="Gordon J.L."/>
            <person name="Armisen D."/>
            <person name="Proux-Wera E."/>
            <person name="Oheigeartaigh S.S."/>
            <person name="Byrne K.P."/>
            <person name="Wolfe K.H."/>
        </authorList>
    </citation>
    <scope>NUCLEOTIDE SEQUENCE [LARGE SCALE GENOMIC DNA]</scope>
    <source>
        <strain evidence="6">ATCC 10597 / BCRC 20456 / CBS 421 / NBRC 0211 / NRRL Y-12639</strain>
    </source>
</reference>
<evidence type="ECO:0000256" key="3">
    <source>
        <dbReference type="ARBA" id="ARBA00014638"/>
    </source>
</evidence>
<name>G0WAV5_NAUDC</name>
<keyword evidence="6" id="KW-1185">Reference proteome</keyword>
<evidence type="ECO:0000256" key="1">
    <source>
        <dbReference type="ARBA" id="ARBA00004173"/>
    </source>
</evidence>
<dbReference type="PANTHER" id="PTHR28133">
    <property type="entry name" value="REQUIRED FOR RESPIRATORY GROWTH PROTEIN 7, MITOCHONDRIAL"/>
    <property type="match status" value="1"/>
</dbReference>
<proteinExistence type="inferred from homology"/>
<dbReference type="Proteomes" id="UP000000689">
    <property type="component" value="Chromosome 5"/>
</dbReference>
<dbReference type="Pfam" id="PF10356">
    <property type="entry name" value="RRG7"/>
    <property type="match status" value="1"/>
</dbReference>
<keyword evidence="4" id="KW-0496">Mitochondrion</keyword>
<dbReference type="HOGENOM" id="CLU_085105_1_0_1"/>
<dbReference type="PANTHER" id="PTHR28133:SF1">
    <property type="entry name" value="REQUIRED FOR RESPIRATORY GROWTH PROTEIN 7, MITOCHONDRIAL"/>
    <property type="match status" value="1"/>
</dbReference>
<dbReference type="GO" id="GO:0005739">
    <property type="term" value="C:mitochondrion"/>
    <property type="evidence" value="ECO:0007669"/>
    <property type="project" value="UniProtKB-SubCell"/>
</dbReference>
<evidence type="ECO:0000256" key="4">
    <source>
        <dbReference type="ARBA" id="ARBA00023128"/>
    </source>
</evidence>
<dbReference type="KEGG" id="ndi:NDAI_0E00590"/>
<gene>
    <name evidence="5" type="primary">NDAI0E00590</name>
    <name evidence="5" type="ordered locus">NDAI_0E00590</name>
</gene>
<dbReference type="OrthoDB" id="20734at2759"/>
<protein>
    <recommendedName>
        <fullName evidence="3">Required for respiratory growth protein 7, mitochondrial</fullName>
    </recommendedName>
</protein>
<evidence type="ECO:0000256" key="2">
    <source>
        <dbReference type="ARBA" id="ARBA00009554"/>
    </source>
</evidence>
<comment type="similarity">
    <text evidence="2">Belongs to the RRG7 family.</text>
</comment>
<accession>G0WAV5</accession>
<dbReference type="AlphaFoldDB" id="G0WAV5"/>
<sequence length="254" mass="28893">MNNLILLRTICKRWVHNDSIISFIRNNAAISQSTVFQGTLYELTVLRELAEKLGMTSLEKVGGAHDGGVDIKGTWPISNLYKKLEAITHISDELSTIPKRSKVNGRVFRPLIHRINDDILLGKQFAPLKVLVQAKAFRTTKVSPKELRELVGTFSSMVPDTKRNSTIILMCSPHMLTKDSLNLINNVKLPLIYLRIEMLRSLNDGSYDIEKSGTLLNYYENEYASKLLEGLSIQRWLTLKLYDVNQKFEIAVDE</sequence>
<dbReference type="RefSeq" id="XP_003670118.1">
    <property type="nucleotide sequence ID" value="XM_003670070.1"/>
</dbReference>
<dbReference type="OMA" id="YYENEYA"/>
<dbReference type="EMBL" id="HE580271">
    <property type="protein sequence ID" value="CCD24875.1"/>
    <property type="molecule type" value="Genomic_DNA"/>
</dbReference>
<organism evidence="5 6">
    <name type="scientific">Naumovozyma dairenensis (strain ATCC 10597 / BCRC 20456 / CBS 421 / NBRC 0211 / NRRL Y-12639)</name>
    <name type="common">Saccharomyces dairenensis</name>
    <dbReference type="NCBI Taxonomy" id="1071378"/>
    <lineage>
        <taxon>Eukaryota</taxon>
        <taxon>Fungi</taxon>
        <taxon>Dikarya</taxon>
        <taxon>Ascomycota</taxon>
        <taxon>Saccharomycotina</taxon>
        <taxon>Saccharomycetes</taxon>
        <taxon>Saccharomycetales</taxon>
        <taxon>Saccharomycetaceae</taxon>
        <taxon>Naumovozyma</taxon>
    </lineage>
</organism>
<evidence type="ECO:0000313" key="5">
    <source>
        <dbReference type="EMBL" id="CCD24875.1"/>
    </source>
</evidence>
<comment type="subcellular location">
    <subcellularLocation>
        <location evidence="1">Mitochondrion</location>
    </subcellularLocation>
</comment>
<dbReference type="InterPro" id="IPR018828">
    <property type="entry name" value="RRG7"/>
</dbReference>
<evidence type="ECO:0000313" key="6">
    <source>
        <dbReference type="Proteomes" id="UP000000689"/>
    </source>
</evidence>